<sequence>MALKQISINIHFTDNSVVHLQLNKDFLVLFISVITLGFLSFCVYFSLHELVPKSHEEDPQRVSKIIIAPKTNIEEKLKQSPIEVPVAVNLSSKRIKIIQESLRIKDKKMNLYFFLKKSSPVDKNIVSGNIRVTGPNGIQRIIQKFEFKNGRHTNIQLNYLQNFATKPVLIEVLLSNEVIIRKFSQRAKIVTEIHTDFINKRL</sequence>
<organism evidence="2 3">
    <name type="scientific">Halobacteriovorax marinus</name>
    <dbReference type="NCBI Taxonomy" id="97084"/>
    <lineage>
        <taxon>Bacteria</taxon>
        <taxon>Pseudomonadati</taxon>
        <taxon>Bdellovibrionota</taxon>
        <taxon>Bacteriovoracia</taxon>
        <taxon>Bacteriovoracales</taxon>
        <taxon>Halobacteriovoraceae</taxon>
        <taxon>Halobacteriovorax</taxon>
    </lineage>
</organism>
<evidence type="ECO:0000313" key="2">
    <source>
        <dbReference type="EMBL" id="OUR95364.1"/>
    </source>
</evidence>
<keyword evidence="1" id="KW-0472">Membrane</keyword>
<dbReference type="Proteomes" id="UP000196531">
    <property type="component" value="Unassembled WGS sequence"/>
</dbReference>
<gene>
    <name evidence="2" type="ORF">A9Q84_16135</name>
</gene>
<name>A0A1Y5F4H1_9BACT</name>
<evidence type="ECO:0008006" key="4">
    <source>
        <dbReference type="Google" id="ProtNLM"/>
    </source>
</evidence>
<reference evidence="3" key="1">
    <citation type="journal article" date="2017" name="Proc. Natl. Acad. Sci. U.S.A.">
        <title>Simulation of Deepwater Horizon oil plume reveals substrate specialization within a complex community of hydrocarbon-degraders.</title>
        <authorList>
            <person name="Hu P."/>
            <person name="Dubinsky E.A."/>
            <person name="Probst A.J."/>
            <person name="Wang J."/>
            <person name="Sieber C.M.K."/>
            <person name="Tom L.M."/>
            <person name="Gardinali P."/>
            <person name="Banfield J.F."/>
            <person name="Atlas R.M."/>
            <person name="Andersen G.L."/>
        </authorList>
    </citation>
    <scope>NUCLEOTIDE SEQUENCE [LARGE SCALE GENOMIC DNA]</scope>
</reference>
<evidence type="ECO:0000256" key="1">
    <source>
        <dbReference type="SAM" id="Phobius"/>
    </source>
</evidence>
<keyword evidence="1" id="KW-1133">Transmembrane helix</keyword>
<keyword evidence="1" id="KW-0812">Transmembrane</keyword>
<accession>A0A1Y5F4H1</accession>
<dbReference type="EMBL" id="MAAO01000008">
    <property type="protein sequence ID" value="OUR95364.1"/>
    <property type="molecule type" value="Genomic_DNA"/>
</dbReference>
<feature type="transmembrane region" description="Helical" evidence="1">
    <location>
        <begin position="26"/>
        <end position="47"/>
    </location>
</feature>
<dbReference type="AlphaFoldDB" id="A0A1Y5F4H1"/>
<evidence type="ECO:0000313" key="3">
    <source>
        <dbReference type="Proteomes" id="UP000196531"/>
    </source>
</evidence>
<proteinExistence type="predicted"/>
<comment type="caution">
    <text evidence="2">The sequence shown here is derived from an EMBL/GenBank/DDBJ whole genome shotgun (WGS) entry which is preliminary data.</text>
</comment>
<protein>
    <recommendedName>
        <fullName evidence="4">Transmembrane protein</fullName>
    </recommendedName>
</protein>